<dbReference type="InterPro" id="IPR011006">
    <property type="entry name" value="CheY-like_superfamily"/>
</dbReference>
<feature type="modified residue" description="4-aspartylphosphate" evidence="2">
    <location>
        <position position="56"/>
    </location>
</feature>
<evidence type="ECO:0000256" key="2">
    <source>
        <dbReference type="PROSITE-ProRule" id="PRU00169"/>
    </source>
</evidence>
<reference evidence="4 5" key="1">
    <citation type="journal article" date="2016" name="Nat. Commun.">
        <title>Thousands of microbial genomes shed light on interconnected biogeochemical processes in an aquifer system.</title>
        <authorList>
            <person name="Anantharaman K."/>
            <person name="Brown C.T."/>
            <person name="Hug L.A."/>
            <person name="Sharon I."/>
            <person name="Castelle C.J."/>
            <person name="Probst A.J."/>
            <person name="Thomas B.C."/>
            <person name="Singh A."/>
            <person name="Wilkins M.J."/>
            <person name="Karaoz U."/>
            <person name="Brodie E.L."/>
            <person name="Williams K.H."/>
            <person name="Hubbard S.S."/>
            <person name="Banfield J.F."/>
        </authorList>
    </citation>
    <scope>NUCLEOTIDE SEQUENCE [LARGE SCALE GENOMIC DNA]</scope>
</reference>
<organism evidence="4 5">
    <name type="scientific">Candidatus Glassbacteria bacterium RIFCSPLOWO2_12_FULL_58_11</name>
    <dbReference type="NCBI Taxonomy" id="1817867"/>
    <lineage>
        <taxon>Bacteria</taxon>
        <taxon>Candidatus Glassiibacteriota</taxon>
    </lineage>
</organism>
<dbReference type="STRING" id="1817867.A3F83_15620"/>
<dbReference type="SMART" id="SM00448">
    <property type="entry name" value="REC"/>
    <property type="match status" value="1"/>
</dbReference>
<dbReference type="InterPro" id="IPR050595">
    <property type="entry name" value="Bact_response_regulator"/>
</dbReference>
<dbReference type="AlphaFoldDB" id="A0A1F5YMP5"/>
<evidence type="ECO:0000313" key="5">
    <source>
        <dbReference type="Proteomes" id="UP000179129"/>
    </source>
</evidence>
<evidence type="ECO:0000256" key="1">
    <source>
        <dbReference type="ARBA" id="ARBA00022553"/>
    </source>
</evidence>
<dbReference type="GO" id="GO:0000160">
    <property type="term" value="P:phosphorelay signal transduction system"/>
    <property type="evidence" value="ECO:0007669"/>
    <property type="project" value="InterPro"/>
</dbReference>
<dbReference type="EMBL" id="MFIX01000221">
    <property type="protein sequence ID" value="OGG01162.1"/>
    <property type="molecule type" value="Genomic_DNA"/>
</dbReference>
<name>A0A1F5YMP5_9BACT</name>
<comment type="caution">
    <text evidence="4">The sequence shown here is derived from an EMBL/GenBank/DDBJ whole genome shotgun (WGS) entry which is preliminary data.</text>
</comment>
<dbReference type="Gene3D" id="3.40.50.2300">
    <property type="match status" value="1"/>
</dbReference>
<accession>A0A1F5YMP5</accession>
<dbReference type="PANTHER" id="PTHR44591:SF3">
    <property type="entry name" value="RESPONSE REGULATORY DOMAIN-CONTAINING PROTEIN"/>
    <property type="match status" value="1"/>
</dbReference>
<dbReference type="SUPFAM" id="SSF52172">
    <property type="entry name" value="CheY-like"/>
    <property type="match status" value="1"/>
</dbReference>
<evidence type="ECO:0000259" key="3">
    <source>
        <dbReference type="PROSITE" id="PS50110"/>
    </source>
</evidence>
<protein>
    <recommendedName>
        <fullName evidence="3">Response regulatory domain-containing protein</fullName>
    </recommendedName>
</protein>
<sequence>MELDKNKILIVDDEKAIRLGLAKCVRKAGYDPVEAADGSEALRLVEEHCPGLVVLDVMMRGLSGLEVCRILRQNPRTRPIKVVFLSARGQLKERTEGLEAGGDFYMTKPFEYRELIRVIRELLEVN</sequence>
<proteinExistence type="predicted"/>
<dbReference type="PROSITE" id="PS50110">
    <property type="entry name" value="RESPONSE_REGULATORY"/>
    <property type="match status" value="1"/>
</dbReference>
<feature type="domain" description="Response regulatory" evidence="3">
    <location>
        <begin position="7"/>
        <end position="123"/>
    </location>
</feature>
<gene>
    <name evidence="4" type="ORF">A3F83_15620</name>
</gene>
<dbReference type="InterPro" id="IPR001789">
    <property type="entry name" value="Sig_transdc_resp-reg_receiver"/>
</dbReference>
<keyword evidence="1 2" id="KW-0597">Phosphoprotein</keyword>
<evidence type="ECO:0000313" key="4">
    <source>
        <dbReference type="EMBL" id="OGG01162.1"/>
    </source>
</evidence>
<dbReference type="PANTHER" id="PTHR44591">
    <property type="entry name" value="STRESS RESPONSE REGULATOR PROTEIN 1"/>
    <property type="match status" value="1"/>
</dbReference>
<dbReference type="Proteomes" id="UP000179129">
    <property type="component" value="Unassembled WGS sequence"/>
</dbReference>
<dbReference type="Pfam" id="PF00072">
    <property type="entry name" value="Response_reg"/>
    <property type="match status" value="1"/>
</dbReference>